<dbReference type="Proteomes" id="UP000054477">
    <property type="component" value="Unassembled WGS sequence"/>
</dbReference>
<feature type="non-terminal residue" evidence="1">
    <location>
        <position position="1"/>
    </location>
</feature>
<evidence type="ECO:0000313" key="2">
    <source>
        <dbReference type="Proteomes" id="UP000054477"/>
    </source>
</evidence>
<evidence type="ECO:0000313" key="1">
    <source>
        <dbReference type="EMBL" id="KIJ93863.1"/>
    </source>
</evidence>
<dbReference type="HOGENOM" id="CLU_194176_0_0_1"/>
<dbReference type="AlphaFoldDB" id="A0A0C9WY55"/>
<accession>A0A0C9WY55</accession>
<dbReference type="OrthoDB" id="10362136at2759"/>
<name>A0A0C9WY55_9AGAR</name>
<protein>
    <submittedName>
        <fullName evidence="1">Uncharacterized protein</fullName>
    </submittedName>
</protein>
<dbReference type="EMBL" id="KN838820">
    <property type="protein sequence ID" value="KIJ93863.1"/>
    <property type="molecule type" value="Genomic_DNA"/>
</dbReference>
<gene>
    <name evidence="1" type="ORF">K443DRAFT_111434</name>
</gene>
<organism evidence="1 2">
    <name type="scientific">Laccaria amethystina LaAM-08-1</name>
    <dbReference type="NCBI Taxonomy" id="1095629"/>
    <lineage>
        <taxon>Eukaryota</taxon>
        <taxon>Fungi</taxon>
        <taxon>Dikarya</taxon>
        <taxon>Basidiomycota</taxon>
        <taxon>Agaricomycotina</taxon>
        <taxon>Agaricomycetes</taxon>
        <taxon>Agaricomycetidae</taxon>
        <taxon>Agaricales</taxon>
        <taxon>Agaricineae</taxon>
        <taxon>Hydnangiaceae</taxon>
        <taxon>Laccaria</taxon>
    </lineage>
</organism>
<sequence length="83" mass="9126">KSKVVWITPPPSTSNVLTETVSSQWRTAVISRPCNVPRPLESSSCPVKRECLGERILAKAMFKHRGQSCQKAGATLRYQGNVA</sequence>
<reference evidence="2" key="2">
    <citation type="submission" date="2015-01" db="EMBL/GenBank/DDBJ databases">
        <title>Evolutionary Origins and Diversification of the Mycorrhizal Mutualists.</title>
        <authorList>
            <consortium name="DOE Joint Genome Institute"/>
            <consortium name="Mycorrhizal Genomics Consortium"/>
            <person name="Kohler A."/>
            <person name="Kuo A."/>
            <person name="Nagy L.G."/>
            <person name="Floudas D."/>
            <person name="Copeland A."/>
            <person name="Barry K.W."/>
            <person name="Cichocki N."/>
            <person name="Veneault-Fourrey C."/>
            <person name="LaButti K."/>
            <person name="Lindquist E.A."/>
            <person name="Lipzen A."/>
            <person name="Lundell T."/>
            <person name="Morin E."/>
            <person name="Murat C."/>
            <person name="Riley R."/>
            <person name="Ohm R."/>
            <person name="Sun H."/>
            <person name="Tunlid A."/>
            <person name="Henrissat B."/>
            <person name="Grigoriev I.V."/>
            <person name="Hibbett D.S."/>
            <person name="Martin F."/>
        </authorList>
    </citation>
    <scope>NUCLEOTIDE SEQUENCE [LARGE SCALE GENOMIC DNA]</scope>
    <source>
        <strain evidence="2">LaAM-08-1</strain>
    </source>
</reference>
<reference evidence="1 2" key="1">
    <citation type="submission" date="2014-04" db="EMBL/GenBank/DDBJ databases">
        <authorList>
            <consortium name="DOE Joint Genome Institute"/>
            <person name="Kuo A."/>
            <person name="Kohler A."/>
            <person name="Nagy L.G."/>
            <person name="Floudas D."/>
            <person name="Copeland A."/>
            <person name="Barry K.W."/>
            <person name="Cichocki N."/>
            <person name="Veneault-Fourrey C."/>
            <person name="LaButti K."/>
            <person name="Lindquist E.A."/>
            <person name="Lipzen A."/>
            <person name="Lundell T."/>
            <person name="Morin E."/>
            <person name="Murat C."/>
            <person name="Sun H."/>
            <person name="Tunlid A."/>
            <person name="Henrissat B."/>
            <person name="Grigoriev I.V."/>
            <person name="Hibbett D.S."/>
            <person name="Martin F."/>
            <person name="Nordberg H.P."/>
            <person name="Cantor M.N."/>
            <person name="Hua S.X."/>
        </authorList>
    </citation>
    <scope>NUCLEOTIDE SEQUENCE [LARGE SCALE GENOMIC DNA]</scope>
    <source>
        <strain evidence="1 2">LaAM-08-1</strain>
    </source>
</reference>
<proteinExistence type="predicted"/>
<keyword evidence="2" id="KW-1185">Reference proteome</keyword>